<feature type="region of interest" description="Disordered" evidence="1">
    <location>
        <begin position="637"/>
        <end position="672"/>
    </location>
</feature>
<keyword evidence="3" id="KW-1185">Reference proteome</keyword>
<comment type="caution">
    <text evidence="2">The sequence shown here is derived from an EMBL/GenBank/DDBJ whole genome shotgun (WGS) entry which is preliminary data.</text>
</comment>
<evidence type="ECO:0000313" key="2">
    <source>
        <dbReference type="EMBL" id="KAJ8880055.1"/>
    </source>
</evidence>
<accession>A0ABQ9H6X6</accession>
<feature type="region of interest" description="Disordered" evidence="1">
    <location>
        <begin position="74"/>
        <end position="349"/>
    </location>
</feature>
<feature type="compositionally biased region" description="Polar residues" evidence="1">
    <location>
        <begin position="118"/>
        <end position="128"/>
    </location>
</feature>
<reference evidence="2 3" key="1">
    <citation type="submission" date="2023-02" db="EMBL/GenBank/DDBJ databases">
        <title>LHISI_Scaffold_Assembly.</title>
        <authorList>
            <person name="Stuart O.P."/>
            <person name="Cleave R."/>
            <person name="Magrath M.J.L."/>
            <person name="Mikheyev A.S."/>
        </authorList>
    </citation>
    <scope>NUCLEOTIDE SEQUENCE [LARGE SCALE GENOMIC DNA]</scope>
    <source>
        <strain evidence="2">Daus_M_001</strain>
        <tissue evidence="2">Leg muscle</tissue>
    </source>
</reference>
<protein>
    <submittedName>
        <fullName evidence="2">Uncharacterized protein</fullName>
    </submittedName>
</protein>
<proteinExistence type="predicted"/>
<feature type="compositionally biased region" description="Polar residues" evidence="1">
    <location>
        <begin position="80"/>
        <end position="108"/>
    </location>
</feature>
<name>A0ABQ9H6X6_9NEOP</name>
<organism evidence="2 3">
    <name type="scientific">Dryococelus australis</name>
    <dbReference type="NCBI Taxonomy" id="614101"/>
    <lineage>
        <taxon>Eukaryota</taxon>
        <taxon>Metazoa</taxon>
        <taxon>Ecdysozoa</taxon>
        <taxon>Arthropoda</taxon>
        <taxon>Hexapoda</taxon>
        <taxon>Insecta</taxon>
        <taxon>Pterygota</taxon>
        <taxon>Neoptera</taxon>
        <taxon>Polyneoptera</taxon>
        <taxon>Phasmatodea</taxon>
        <taxon>Verophasmatodea</taxon>
        <taxon>Anareolatae</taxon>
        <taxon>Phasmatidae</taxon>
        <taxon>Eurycanthinae</taxon>
        <taxon>Dryococelus</taxon>
    </lineage>
</organism>
<dbReference type="Proteomes" id="UP001159363">
    <property type="component" value="Chromosome 6"/>
</dbReference>
<sequence length="750" mass="83242">MKGRGKRNIPEKNLLTNGIVLHDSCMRKSEVTQEGIEPGSPWWEASRLTIQPPWSPRAVCALIVRTAAAHAGNISERRSQISNWRSTCQPPTQPLGNSSSRTVANQIRSGRFPDPRATYQSMSKATSQEGKERPQSGLLEPQGKERPQSGLVEPQGKERPQSGLLEPQGKERSQSGLLEPQGKERPQSGLLEPQGKERPQSGLLEPQGKERSQSGLLEPQGKERPQSGLLEPQGKERPQSGLLEPQGKERPQSGLLEPQGKERPQSGLLEPQGKEIPQSGLLEPQGKERPQSGLLEPQGKERPQSGLLEPQGKERPQSGLLEPQGKERPQFGLLEPQGKERPRLASWNRRAKKDLSLASSNRRAKKDLSLASWNRRAKKDLSLASWNRRVKKDLSLASWNRRAKKDLVWPLGTAGQRKTSSGLLEPQGKERPQSGLLEPQGKERPQSGLLEPQGTLIPSEIVLGFSHLGIVPEDAGFLGDLQFPLPLHSGTAPYSPHFTLIGPHHLVVESHTNLSSPLYQDVATTPQYVTQDHDRNTAHLTRRSDEALGRVLVSPVSLPRLLTLNTQLHTPLNSEVLRADGGEASDPSPIGRDNDILNSVNCLLTNPKRSVPELRNPEWFHQMRTQHQQPMEVWQELSAGKKERRKRKIPEKTRRPTASSGTIPTYENPMTRPGIEASSPWWEASEPPARPPRHQHIFETNTSQGLLTPQETGGEEPLNAGDQLHEYVLRVAFTDVPGATKTTFTQRAYR</sequence>
<feature type="region of interest" description="Disordered" evidence="1">
    <location>
        <begin position="410"/>
        <end position="452"/>
    </location>
</feature>
<evidence type="ECO:0000256" key="1">
    <source>
        <dbReference type="SAM" id="MobiDB-lite"/>
    </source>
</evidence>
<gene>
    <name evidence="2" type="ORF">PR048_020678</name>
</gene>
<dbReference type="EMBL" id="JARBHB010000007">
    <property type="protein sequence ID" value="KAJ8880055.1"/>
    <property type="molecule type" value="Genomic_DNA"/>
</dbReference>
<evidence type="ECO:0000313" key="3">
    <source>
        <dbReference type="Proteomes" id="UP001159363"/>
    </source>
</evidence>